<dbReference type="SUPFAM" id="SSF82784">
    <property type="entry name" value="OsmC-like"/>
    <property type="match status" value="1"/>
</dbReference>
<dbReference type="Pfam" id="PF02566">
    <property type="entry name" value="OsmC"/>
    <property type="match status" value="1"/>
</dbReference>
<reference evidence="1" key="1">
    <citation type="submission" date="2024-02" db="EMBL/GenBank/DDBJ databases">
        <authorList>
            <consortium name="ELIXIR-Norway"/>
            <consortium name="Elixir Norway"/>
        </authorList>
    </citation>
    <scope>NUCLEOTIDE SEQUENCE</scope>
</reference>
<dbReference type="InterPro" id="IPR015946">
    <property type="entry name" value="KH_dom-like_a/b"/>
</dbReference>
<dbReference type="InterPro" id="IPR003718">
    <property type="entry name" value="OsmC/Ohr_fam"/>
</dbReference>
<evidence type="ECO:0000313" key="2">
    <source>
        <dbReference type="Proteomes" id="UP001497512"/>
    </source>
</evidence>
<proteinExistence type="predicted"/>
<dbReference type="PANTHER" id="PTHR39624:SF2">
    <property type="entry name" value="OSMC-LIKE PROTEIN"/>
    <property type="match status" value="1"/>
</dbReference>
<sequence length="179" mass="19176">MAAAVLLRCGGLHTAAGGSPLQRTTTPRRLITKLPSSCCVYSALHTVVASEDPSGERYKNIVTSGSHSFRGDLGEAWSAGGTAPEPKDYALAGLALCTSMTIRLFADRMKWPLHHVQVEVQELGKGSGSVPDGLQMTLKLEGNLTSQQKERLLQVSAKCPVKQMMLGKMRDGIDMKLAP</sequence>
<evidence type="ECO:0008006" key="3">
    <source>
        <dbReference type="Google" id="ProtNLM"/>
    </source>
</evidence>
<organism evidence="1 2">
    <name type="scientific">Sphagnum troendelagicum</name>
    <dbReference type="NCBI Taxonomy" id="128251"/>
    <lineage>
        <taxon>Eukaryota</taxon>
        <taxon>Viridiplantae</taxon>
        <taxon>Streptophyta</taxon>
        <taxon>Embryophyta</taxon>
        <taxon>Bryophyta</taxon>
        <taxon>Sphagnophytina</taxon>
        <taxon>Sphagnopsida</taxon>
        <taxon>Sphagnales</taxon>
        <taxon>Sphagnaceae</taxon>
        <taxon>Sphagnum</taxon>
    </lineage>
</organism>
<keyword evidence="2" id="KW-1185">Reference proteome</keyword>
<dbReference type="Gene3D" id="3.30.300.20">
    <property type="match status" value="1"/>
</dbReference>
<evidence type="ECO:0000313" key="1">
    <source>
        <dbReference type="EMBL" id="CAK9215503.1"/>
    </source>
</evidence>
<dbReference type="Proteomes" id="UP001497512">
    <property type="component" value="Chromosome 2"/>
</dbReference>
<name>A0ABP0U9Q1_9BRYO</name>
<gene>
    <name evidence="1" type="ORF">CSSPTR1EN2_LOCUS12764</name>
</gene>
<protein>
    <recommendedName>
        <fullName evidence="3">OsmC-like protein</fullName>
    </recommendedName>
</protein>
<accession>A0ABP0U9Q1</accession>
<dbReference type="EMBL" id="OZ019894">
    <property type="protein sequence ID" value="CAK9215503.1"/>
    <property type="molecule type" value="Genomic_DNA"/>
</dbReference>
<dbReference type="PANTHER" id="PTHR39624">
    <property type="entry name" value="PROTEIN INVOLVED IN RIMO-MEDIATED BETA-METHYLTHIOLATION OF RIBOSOMAL PROTEIN S12 YCAO"/>
    <property type="match status" value="1"/>
</dbReference>
<dbReference type="InterPro" id="IPR036102">
    <property type="entry name" value="OsmC/Ohrsf"/>
</dbReference>